<dbReference type="Proteomes" id="UP001329915">
    <property type="component" value="Chromosome"/>
</dbReference>
<sequence length="169" mass="19037">MEDILIVDGYNVISAWPELIALKNTSYAHARDKLLQILSDYRGFTGIEIVVVFDAHLVKGGIQRGETLAGIQVIFSGEGETADMIIEKLVDQLPGEMAIAVATSDWAEQRLVMQRGAMRLSARDLLRKVTHAKQNSQKYFINKKNDKAALDLRLAENVRKTLEKWRRGK</sequence>
<dbReference type="PANTHER" id="PTHR34547:SF1">
    <property type="entry name" value="YACP-LIKE NYN DOMAIN PROTEIN"/>
    <property type="match status" value="1"/>
</dbReference>
<dbReference type="InterPro" id="IPR010298">
    <property type="entry name" value="YacP-like"/>
</dbReference>
<keyword evidence="2" id="KW-1185">Reference proteome</keyword>
<evidence type="ECO:0000313" key="2">
    <source>
        <dbReference type="Proteomes" id="UP001329915"/>
    </source>
</evidence>
<name>A0AAU0UMG7_9FIRM</name>
<dbReference type="RefSeq" id="WP_366923281.1">
    <property type="nucleotide sequence ID" value="NZ_CP121694.1"/>
</dbReference>
<dbReference type="AlphaFoldDB" id="A0AAU0UMG7"/>
<dbReference type="Pfam" id="PF05991">
    <property type="entry name" value="NYN_YacP"/>
    <property type="match status" value="1"/>
</dbReference>
<evidence type="ECO:0000313" key="1">
    <source>
        <dbReference type="EMBL" id="WRO20382.1"/>
    </source>
</evidence>
<accession>A0AAU0UMG7</accession>
<protein>
    <submittedName>
        <fullName evidence="1">NYN domain-containing protein</fullName>
    </submittedName>
</protein>
<reference evidence="1 2" key="1">
    <citation type="submission" date="2023-04" db="EMBL/GenBank/DDBJ databases">
        <authorList>
            <person name="Hsu D."/>
        </authorList>
    </citation>
    <scope>NUCLEOTIDE SEQUENCE [LARGE SCALE GENOMIC DNA]</scope>
    <source>
        <strain evidence="1 2">MK1</strain>
    </source>
</reference>
<dbReference type="PANTHER" id="PTHR34547">
    <property type="entry name" value="YACP-LIKE NYN DOMAIN PROTEIN"/>
    <property type="match status" value="1"/>
</dbReference>
<dbReference type="CDD" id="cd10912">
    <property type="entry name" value="PIN_YacP-like"/>
    <property type="match status" value="1"/>
</dbReference>
<dbReference type="EMBL" id="CP121694">
    <property type="protein sequence ID" value="WRO20382.1"/>
    <property type="molecule type" value="Genomic_DNA"/>
</dbReference>
<dbReference type="KEGG" id="dbc:MFMK1_000144"/>
<organism evidence="1 2">
    <name type="scientific">Metallumcola ferriviriculae</name>
    <dbReference type="NCBI Taxonomy" id="3039180"/>
    <lineage>
        <taxon>Bacteria</taxon>
        <taxon>Bacillati</taxon>
        <taxon>Bacillota</taxon>
        <taxon>Clostridia</taxon>
        <taxon>Neomoorellales</taxon>
        <taxon>Desulfitibacteraceae</taxon>
        <taxon>Metallumcola</taxon>
    </lineage>
</organism>
<gene>
    <name evidence="1" type="ORF">MFMK1_000144</name>
</gene>
<proteinExistence type="predicted"/>